<feature type="region of interest" description="Disordered" evidence="8">
    <location>
        <begin position="106"/>
        <end position="129"/>
    </location>
</feature>
<feature type="compositionally biased region" description="Polar residues" evidence="8">
    <location>
        <begin position="158"/>
        <end position="167"/>
    </location>
</feature>
<feature type="transmembrane region" description="Helical" evidence="9">
    <location>
        <begin position="403"/>
        <end position="428"/>
    </location>
</feature>
<keyword evidence="7 9" id="KW-0472">Membrane</keyword>
<feature type="compositionally biased region" description="Polar residues" evidence="8">
    <location>
        <begin position="1"/>
        <end position="11"/>
    </location>
</feature>
<feature type="compositionally biased region" description="Polar residues" evidence="8">
    <location>
        <begin position="23"/>
        <end position="43"/>
    </location>
</feature>
<evidence type="ECO:0000313" key="12">
    <source>
        <dbReference type="Proteomes" id="UP000286134"/>
    </source>
</evidence>
<comment type="caution">
    <text evidence="11">The sequence shown here is derived from an EMBL/GenBank/DDBJ whole genome shotgun (WGS) entry which is preliminary data.</text>
</comment>
<feature type="region of interest" description="Disordered" evidence="8">
    <location>
        <begin position="149"/>
        <end position="169"/>
    </location>
</feature>
<dbReference type="PANTHER" id="PTHR22950:SF692">
    <property type="entry name" value="TRANSMEMBRANE AMINO ACID TRANSPORTER FAMILY PROTEIN"/>
    <property type="match status" value="1"/>
</dbReference>
<dbReference type="Proteomes" id="UP000286134">
    <property type="component" value="Unassembled WGS sequence"/>
</dbReference>
<evidence type="ECO:0000256" key="9">
    <source>
        <dbReference type="SAM" id="Phobius"/>
    </source>
</evidence>
<keyword evidence="12" id="KW-1185">Reference proteome</keyword>
<dbReference type="OrthoDB" id="655540at2759"/>
<feature type="transmembrane region" description="Helical" evidence="9">
    <location>
        <begin position="448"/>
        <end position="469"/>
    </location>
</feature>
<protein>
    <submittedName>
        <fullName evidence="11">Vacuolar amino acid transporter 1</fullName>
    </submittedName>
</protein>
<evidence type="ECO:0000256" key="2">
    <source>
        <dbReference type="ARBA" id="ARBA00008066"/>
    </source>
</evidence>
<feature type="region of interest" description="Disordered" evidence="8">
    <location>
        <begin position="1"/>
        <end position="47"/>
    </location>
</feature>
<evidence type="ECO:0000256" key="7">
    <source>
        <dbReference type="ARBA" id="ARBA00023136"/>
    </source>
</evidence>
<sequence>MSQQNPTNSDCGHNGGLHRGSIASHNSGSLRLNNPNDPHTETSALLEAPGEFVGTYSGERLLRKRPSGTFRMNSIAQVGGVNSIENFARSWTRAATFIEAIPQETSFVLEDDPGSRGDDDSHRGRDGLDSCGLLGTSTLQNNLDVGSSRNAIQRKLPSPNNQTNSYLERTRLDSFRFKNDIEGHSSSKESTSADIRQQCSSLFGSYGSSYEVLQSNLRATSMGNAGRIWRQQQHSKNQDLSQSGQNERAPVILKEVEQDGKVVLMISGQSTLPQTLLNATNVLIGMGILSLPMAFKYAGWIPGFIIISLAALVTSLTAKLLAKCIDVDPSLITFADIALISYGEKARNLTSLLFTLELVAGCVGSVVLFADTLNYLIPGIGVLGWKIFCGLILIPLNFLPLRLLSFTSVIGIFSCLCIVLITITDGLIKPNSPGSLREPAKTYLFPENWSTIFLSFGLFMAPWAGHSVFPNIYRDMRHPHKYSRAIKITFTFTYILDLLAAVPGILMFGADVKDEISANILNTPGYPRFFSIFLSIAIAIIPITKVPLYSSPLIATAESFTGLRASGKYGSNNQPTLSTVTRDFMKFALRTGLIILFVLISVLFPNFDTIIGFLGSALCTTICVILPLIFYLKLFGDEISIKQKVLYYCLIIISTVAAVVGTIAAFLPRSLFAV</sequence>
<reference evidence="11 12" key="1">
    <citation type="journal article" date="2018" name="BMC Genomics">
        <title>Comparative genome analyses reveal sequence features reflecting distinct modes of host-adaptation between dicot and monocot powdery mildew.</title>
        <authorList>
            <person name="Wu Y."/>
            <person name="Ma X."/>
            <person name="Pan Z."/>
            <person name="Kale S.D."/>
            <person name="Song Y."/>
            <person name="King H."/>
            <person name="Zhang Q."/>
            <person name="Presley C."/>
            <person name="Deng X."/>
            <person name="Wei C.I."/>
            <person name="Xiao S."/>
        </authorList>
    </citation>
    <scope>NUCLEOTIDE SEQUENCE [LARGE SCALE GENOMIC DNA]</scope>
    <source>
        <strain evidence="11">UMSG2</strain>
    </source>
</reference>
<evidence type="ECO:0000259" key="10">
    <source>
        <dbReference type="Pfam" id="PF01490"/>
    </source>
</evidence>
<comment type="subcellular location">
    <subcellularLocation>
        <location evidence="1">Membrane</location>
        <topology evidence="1">Multi-pass membrane protein</topology>
    </subcellularLocation>
</comment>
<feature type="domain" description="Amino acid transporter transmembrane" evidence="10">
    <location>
        <begin position="269"/>
        <end position="666"/>
    </location>
</feature>
<feature type="transmembrane region" description="Helical" evidence="9">
    <location>
        <begin position="375"/>
        <end position="396"/>
    </location>
</feature>
<evidence type="ECO:0000313" key="11">
    <source>
        <dbReference type="EMBL" id="RKF57690.1"/>
    </source>
</evidence>
<feature type="transmembrane region" description="Helical" evidence="9">
    <location>
        <begin position="645"/>
        <end position="667"/>
    </location>
</feature>
<dbReference type="GO" id="GO:0005774">
    <property type="term" value="C:vacuolar membrane"/>
    <property type="evidence" value="ECO:0007669"/>
    <property type="project" value="TreeGrafter"/>
</dbReference>
<evidence type="ECO:0000256" key="8">
    <source>
        <dbReference type="SAM" id="MobiDB-lite"/>
    </source>
</evidence>
<feature type="compositionally biased region" description="Basic and acidic residues" evidence="8">
    <location>
        <begin position="113"/>
        <end position="128"/>
    </location>
</feature>
<keyword evidence="3" id="KW-0813">Transport</keyword>
<keyword evidence="5" id="KW-0029">Amino-acid transport</keyword>
<feature type="transmembrane region" description="Helical" evidence="9">
    <location>
        <begin position="529"/>
        <end position="548"/>
    </location>
</feature>
<keyword evidence="4 9" id="KW-0812">Transmembrane</keyword>
<evidence type="ECO:0000256" key="5">
    <source>
        <dbReference type="ARBA" id="ARBA00022970"/>
    </source>
</evidence>
<feature type="transmembrane region" description="Helical" evidence="9">
    <location>
        <begin position="490"/>
        <end position="509"/>
    </location>
</feature>
<accession>A0A420HJT8</accession>
<name>A0A420HJT8_9PEZI</name>
<feature type="transmembrane region" description="Helical" evidence="9">
    <location>
        <begin position="587"/>
        <end position="604"/>
    </location>
</feature>
<dbReference type="Pfam" id="PF01490">
    <property type="entry name" value="Aa_trans"/>
    <property type="match status" value="1"/>
</dbReference>
<proteinExistence type="inferred from homology"/>
<comment type="similarity">
    <text evidence="2">Belongs to the amino acid/polyamine transporter 2 family.</text>
</comment>
<dbReference type="EMBL" id="MCFK01007241">
    <property type="protein sequence ID" value="RKF57690.1"/>
    <property type="molecule type" value="Genomic_DNA"/>
</dbReference>
<dbReference type="GO" id="GO:0015179">
    <property type="term" value="F:L-amino acid transmembrane transporter activity"/>
    <property type="evidence" value="ECO:0007669"/>
    <property type="project" value="TreeGrafter"/>
</dbReference>
<organism evidence="11 12">
    <name type="scientific">Erysiphe neolycopersici</name>
    <dbReference type="NCBI Taxonomy" id="212602"/>
    <lineage>
        <taxon>Eukaryota</taxon>
        <taxon>Fungi</taxon>
        <taxon>Dikarya</taxon>
        <taxon>Ascomycota</taxon>
        <taxon>Pezizomycotina</taxon>
        <taxon>Leotiomycetes</taxon>
        <taxon>Erysiphales</taxon>
        <taxon>Erysiphaceae</taxon>
        <taxon>Erysiphe</taxon>
    </lineage>
</organism>
<keyword evidence="6 9" id="KW-1133">Transmembrane helix</keyword>
<dbReference type="AlphaFoldDB" id="A0A420HJT8"/>
<gene>
    <name evidence="11" type="ORF">OnM2_072069</name>
</gene>
<feature type="transmembrane region" description="Helical" evidence="9">
    <location>
        <begin position="349"/>
        <end position="369"/>
    </location>
</feature>
<evidence type="ECO:0000256" key="1">
    <source>
        <dbReference type="ARBA" id="ARBA00004141"/>
    </source>
</evidence>
<evidence type="ECO:0000256" key="6">
    <source>
        <dbReference type="ARBA" id="ARBA00022989"/>
    </source>
</evidence>
<feature type="transmembrane region" description="Helical" evidence="9">
    <location>
        <begin position="301"/>
        <end position="322"/>
    </location>
</feature>
<evidence type="ECO:0000256" key="4">
    <source>
        <dbReference type="ARBA" id="ARBA00022692"/>
    </source>
</evidence>
<dbReference type="PANTHER" id="PTHR22950">
    <property type="entry name" value="AMINO ACID TRANSPORTER"/>
    <property type="match status" value="1"/>
</dbReference>
<dbReference type="STRING" id="212602.A0A420HJT8"/>
<feature type="transmembrane region" description="Helical" evidence="9">
    <location>
        <begin position="610"/>
        <end position="633"/>
    </location>
</feature>
<dbReference type="InterPro" id="IPR013057">
    <property type="entry name" value="AA_transpt_TM"/>
</dbReference>
<evidence type="ECO:0000256" key="3">
    <source>
        <dbReference type="ARBA" id="ARBA00022448"/>
    </source>
</evidence>